<accession>A0A179FRE8</accession>
<evidence type="ECO:0000313" key="2">
    <source>
        <dbReference type="Proteomes" id="UP000078397"/>
    </source>
</evidence>
<sequence>MFAPEAFRLFTHWRGTSGYVTVYSYLSVVPHDGSTIPPGCMNGNGDRVVESVNHVIYTILAW</sequence>
<dbReference type="AlphaFoldDB" id="A0A179FRE8"/>
<dbReference type="EMBL" id="LSBJ02000003">
    <property type="protein sequence ID" value="OAQ67663.1"/>
    <property type="molecule type" value="Genomic_DNA"/>
</dbReference>
<dbReference type="RefSeq" id="XP_018144513.1">
    <property type="nucleotide sequence ID" value="XM_018293472.1"/>
</dbReference>
<name>A0A179FRE8_METCM</name>
<dbReference type="GeneID" id="28857466"/>
<evidence type="ECO:0000313" key="1">
    <source>
        <dbReference type="EMBL" id="OAQ67663.1"/>
    </source>
</evidence>
<comment type="caution">
    <text evidence="1">The sequence shown here is derived from an EMBL/GenBank/DDBJ whole genome shotgun (WGS) entry which is preliminary data.</text>
</comment>
<organism evidence="1 2">
    <name type="scientific">Pochonia chlamydosporia 170</name>
    <dbReference type="NCBI Taxonomy" id="1380566"/>
    <lineage>
        <taxon>Eukaryota</taxon>
        <taxon>Fungi</taxon>
        <taxon>Dikarya</taxon>
        <taxon>Ascomycota</taxon>
        <taxon>Pezizomycotina</taxon>
        <taxon>Sordariomycetes</taxon>
        <taxon>Hypocreomycetidae</taxon>
        <taxon>Hypocreales</taxon>
        <taxon>Clavicipitaceae</taxon>
        <taxon>Pochonia</taxon>
    </lineage>
</organism>
<dbReference type="Proteomes" id="UP000078397">
    <property type="component" value="Unassembled WGS sequence"/>
</dbReference>
<dbReference type="KEGG" id="pchm:VFPPC_15719"/>
<keyword evidence="2" id="KW-1185">Reference proteome</keyword>
<reference evidence="1 2" key="1">
    <citation type="journal article" date="2016" name="PLoS Pathog.">
        <title>Biosynthesis of antibiotic leucinostatins in bio-control fungus Purpureocillium lilacinum and their inhibition on phytophthora revealed by genome mining.</title>
        <authorList>
            <person name="Wang G."/>
            <person name="Liu Z."/>
            <person name="Lin R."/>
            <person name="Li E."/>
            <person name="Mao Z."/>
            <person name="Ling J."/>
            <person name="Yang Y."/>
            <person name="Yin W.B."/>
            <person name="Xie B."/>
        </authorList>
    </citation>
    <scope>NUCLEOTIDE SEQUENCE [LARGE SCALE GENOMIC DNA]</scope>
    <source>
        <strain evidence="1">170</strain>
    </source>
</reference>
<gene>
    <name evidence="1" type="ORF">VFPPC_15719</name>
</gene>
<protein>
    <submittedName>
        <fullName evidence="1">Uncharacterized protein</fullName>
    </submittedName>
</protein>
<proteinExistence type="predicted"/>